<dbReference type="NCBIfam" id="NF033438">
    <property type="entry name" value="BREX_BrxD"/>
    <property type="match status" value="1"/>
</dbReference>
<evidence type="ECO:0000313" key="1">
    <source>
        <dbReference type="EMBL" id="QVV89053.1"/>
    </source>
</evidence>
<accession>A0A8E7EH89</accession>
<dbReference type="Proteomes" id="UP000680656">
    <property type="component" value="Chromosome"/>
</dbReference>
<gene>
    <name evidence="1" type="primary">brxD</name>
    <name evidence="1" type="ORF">KHC33_00490</name>
</gene>
<keyword evidence="2" id="KW-1185">Reference proteome</keyword>
<dbReference type="Pfam" id="PF10923">
    <property type="entry name" value="BrxC_BrxD"/>
    <property type="match status" value="1"/>
</dbReference>
<organism evidence="1 2">
    <name type="scientific">Methanospirillum purgamenti</name>
    <dbReference type="NCBI Taxonomy" id="2834276"/>
    <lineage>
        <taxon>Archaea</taxon>
        <taxon>Methanobacteriati</taxon>
        <taxon>Methanobacteriota</taxon>
        <taxon>Stenosarchaea group</taxon>
        <taxon>Methanomicrobia</taxon>
        <taxon>Methanomicrobiales</taxon>
        <taxon>Methanospirillaceae</taxon>
        <taxon>Methanospirillum</taxon>
    </lineage>
</organism>
<sequence>MLAPEPIEPVVLESIGIMNALRRGTVPATGLSRFSVGLESVEQAIRDQLRLVARSGADMKAVRGEYGSGKTFLISRALEIAREEGFVTARTTISPTTPLYKLSTIYSRTAGSLVAGGEENALRSLIDGWLYGIEERVTNRAGTPGDDPEIQKNLIYSEIEKALSDISELHVALAAVIRTYYLAVEQGDFKTAQAAVGWLAGEPQIGRAVKQQAGIKGEVDESSVISFMQALARIARGAGYQGCALALDELEITQSLPRNLRERGYRNLVQIIDALDGGQLPHWFIIIAGTPLLYDGTRGMKSVAPLYERIGQVPEHGGFPNPRQTQIVLQPFDARKLEEVALRVISVYVAAYGEVDRTRISHRFIRTMVDRVCSHFGGRIDVMPRIFLREFVDILDKCDLYPDFDPMSGYDIQPESLEPVLTEEEKAVLRISW</sequence>
<dbReference type="GO" id="GO:0005524">
    <property type="term" value="F:ATP binding"/>
    <property type="evidence" value="ECO:0007669"/>
    <property type="project" value="UniProtKB-KW"/>
</dbReference>
<keyword evidence="1" id="KW-0547">Nucleotide-binding</keyword>
<dbReference type="AlphaFoldDB" id="A0A8E7EH89"/>
<keyword evidence="1" id="KW-0067">ATP-binding</keyword>
<proteinExistence type="predicted"/>
<dbReference type="KEGG" id="mrtj:KHC33_00490"/>
<protein>
    <submittedName>
        <fullName evidence="1">BREX system ATP-binding protein BrxD</fullName>
    </submittedName>
</protein>
<evidence type="ECO:0000313" key="2">
    <source>
        <dbReference type="Proteomes" id="UP000680656"/>
    </source>
</evidence>
<reference evidence="1 2" key="1">
    <citation type="submission" date="2021-05" db="EMBL/GenBank/DDBJ databases">
        <title>A novel Methanospirillum isolate from a pyrite-forming mixed culture.</title>
        <authorList>
            <person name="Bunk B."/>
            <person name="Sproer C."/>
            <person name="Spring S."/>
            <person name="Pester M."/>
        </authorList>
    </citation>
    <scope>NUCLEOTIDE SEQUENCE [LARGE SCALE GENOMIC DNA]</scope>
    <source>
        <strain evidence="1 2">J.3.6.1-F.2.7.3</strain>
    </source>
</reference>
<dbReference type="EMBL" id="CP075546">
    <property type="protein sequence ID" value="QVV89053.1"/>
    <property type="molecule type" value="Genomic_DNA"/>
</dbReference>
<dbReference type="RefSeq" id="WP_214419855.1">
    <property type="nucleotide sequence ID" value="NZ_CP075546.1"/>
</dbReference>
<name>A0A8E7EH89_9EURY</name>
<dbReference type="InterPro" id="IPR021228">
    <property type="entry name" value="BrxD"/>
</dbReference>
<dbReference type="GeneID" id="65095616"/>